<keyword evidence="1 4" id="KW-0547">Nucleotide-binding</keyword>
<dbReference type="InterPro" id="IPR027413">
    <property type="entry name" value="GROEL-like_equatorial_sf"/>
</dbReference>
<dbReference type="GO" id="GO:0140662">
    <property type="term" value="F:ATP-dependent protein folding chaperone"/>
    <property type="evidence" value="ECO:0007669"/>
    <property type="project" value="InterPro"/>
</dbReference>
<dbReference type="EMBL" id="JAYMYQ010000003">
    <property type="protein sequence ID" value="KAK7344776.1"/>
    <property type="molecule type" value="Genomic_DNA"/>
</dbReference>
<evidence type="ECO:0000313" key="6">
    <source>
        <dbReference type="EMBL" id="KAK7344776.1"/>
    </source>
</evidence>
<dbReference type="Gene3D" id="1.10.560.10">
    <property type="entry name" value="GroEL-like equatorial domain"/>
    <property type="match status" value="1"/>
</dbReference>
<dbReference type="Proteomes" id="UP001367508">
    <property type="component" value="Unassembled WGS sequence"/>
</dbReference>
<comment type="similarity">
    <text evidence="4">Belongs to the TCP-1 chaperonin family.</text>
</comment>
<dbReference type="PRINTS" id="PR00304">
    <property type="entry name" value="TCOMPLEXTCP1"/>
</dbReference>
<evidence type="ECO:0000256" key="2">
    <source>
        <dbReference type="ARBA" id="ARBA00022840"/>
    </source>
</evidence>
<protein>
    <submittedName>
        <fullName evidence="6">Uncharacterized protein</fullName>
    </submittedName>
</protein>
<dbReference type="GO" id="GO:0005524">
    <property type="term" value="F:ATP binding"/>
    <property type="evidence" value="ECO:0007669"/>
    <property type="project" value="UniProtKB-KW"/>
</dbReference>
<feature type="region of interest" description="Disordered" evidence="5">
    <location>
        <begin position="220"/>
        <end position="244"/>
    </location>
</feature>
<sequence>MHSVVIYDGIVEDRELQGGYSFGFNLVVLANRVFHNCLLVELSLPLLLNHGSYVATSNHTFERRRRYFGWEAVACQQCKACTTITNVVWTTLGPRGMDKLFHDDEGIVTISNNGTTIMKLLDIVHPATKIPVDITKSQDFKVGNGTTTVVLLAAEFLKEVKPFNEDGTYSQNLIRNYRTACSLAMLKIKELTVSIEGRSLEEKKSLLAKCASTTLSSKLIRRERERERERERDSMCGNSVKRLN</sequence>
<evidence type="ECO:0000256" key="5">
    <source>
        <dbReference type="SAM" id="MobiDB-lite"/>
    </source>
</evidence>
<evidence type="ECO:0000256" key="1">
    <source>
        <dbReference type="ARBA" id="ARBA00022741"/>
    </source>
</evidence>
<gene>
    <name evidence="6" type="ORF">VNO77_14839</name>
</gene>
<name>A0AAN9LZ21_CANGL</name>
<feature type="compositionally biased region" description="Basic and acidic residues" evidence="5">
    <location>
        <begin position="220"/>
        <end position="234"/>
    </location>
</feature>
<proteinExistence type="inferred from homology"/>
<dbReference type="Gene3D" id="3.30.260.10">
    <property type="entry name" value="TCP-1-like chaperonin intermediate domain"/>
    <property type="match status" value="1"/>
</dbReference>
<keyword evidence="7" id="KW-1185">Reference proteome</keyword>
<evidence type="ECO:0000313" key="7">
    <source>
        <dbReference type="Proteomes" id="UP001367508"/>
    </source>
</evidence>
<reference evidence="6 7" key="1">
    <citation type="submission" date="2024-01" db="EMBL/GenBank/DDBJ databases">
        <title>The genomes of 5 underutilized Papilionoideae crops provide insights into root nodulation and disease resistanc.</title>
        <authorList>
            <person name="Jiang F."/>
        </authorList>
    </citation>
    <scope>NUCLEOTIDE SEQUENCE [LARGE SCALE GENOMIC DNA]</scope>
    <source>
        <strain evidence="6">LVBAO_FW01</strain>
        <tissue evidence="6">Leaves</tissue>
    </source>
</reference>
<dbReference type="SUPFAM" id="SSF48592">
    <property type="entry name" value="GroEL equatorial domain-like"/>
    <property type="match status" value="1"/>
</dbReference>
<dbReference type="InterPro" id="IPR027410">
    <property type="entry name" value="TCP-1-like_intermed_sf"/>
</dbReference>
<dbReference type="InterPro" id="IPR017998">
    <property type="entry name" value="Chaperone_TCP-1"/>
</dbReference>
<dbReference type="InterPro" id="IPR002423">
    <property type="entry name" value="Cpn60/GroEL/TCP-1"/>
</dbReference>
<keyword evidence="2 4" id="KW-0067">ATP-binding</keyword>
<accession>A0AAN9LZ21</accession>
<dbReference type="PANTHER" id="PTHR11353">
    <property type="entry name" value="CHAPERONIN"/>
    <property type="match status" value="1"/>
</dbReference>
<organism evidence="6 7">
    <name type="scientific">Canavalia gladiata</name>
    <name type="common">Sword bean</name>
    <name type="synonym">Dolichos gladiatus</name>
    <dbReference type="NCBI Taxonomy" id="3824"/>
    <lineage>
        <taxon>Eukaryota</taxon>
        <taxon>Viridiplantae</taxon>
        <taxon>Streptophyta</taxon>
        <taxon>Embryophyta</taxon>
        <taxon>Tracheophyta</taxon>
        <taxon>Spermatophyta</taxon>
        <taxon>Magnoliopsida</taxon>
        <taxon>eudicotyledons</taxon>
        <taxon>Gunneridae</taxon>
        <taxon>Pentapetalae</taxon>
        <taxon>rosids</taxon>
        <taxon>fabids</taxon>
        <taxon>Fabales</taxon>
        <taxon>Fabaceae</taxon>
        <taxon>Papilionoideae</taxon>
        <taxon>50 kb inversion clade</taxon>
        <taxon>NPAAA clade</taxon>
        <taxon>indigoferoid/millettioid clade</taxon>
        <taxon>Phaseoleae</taxon>
        <taxon>Canavalia</taxon>
    </lineage>
</organism>
<evidence type="ECO:0000256" key="4">
    <source>
        <dbReference type="RuleBase" id="RU004187"/>
    </source>
</evidence>
<dbReference type="Pfam" id="PF00118">
    <property type="entry name" value="Cpn60_TCP1"/>
    <property type="match status" value="1"/>
</dbReference>
<comment type="caution">
    <text evidence="6">The sequence shown here is derived from an EMBL/GenBank/DDBJ whole genome shotgun (WGS) entry which is preliminary data.</text>
</comment>
<keyword evidence="3 4" id="KW-0143">Chaperone</keyword>
<dbReference type="AlphaFoldDB" id="A0AAN9LZ21"/>
<evidence type="ECO:0000256" key="3">
    <source>
        <dbReference type="ARBA" id="ARBA00023186"/>
    </source>
</evidence>